<evidence type="ECO:0000259" key="2">
    <source>
        <dbReference type="Pfam" id="PF22596"/>
    </source>
</evidence>
<reference evidence="3 4" key="1">
    <citation type="submission" date="2020-07" db="EMBL/GenBank/DDBJ databases">
        <title>Telomere length de novo assembly of all 7 chromosomes of the fungus, Metarhizium brunneum, using a novel assembly pipeline.</title>
        <authorList>
            <person name="Saud z."/>
            <person name="Kortsinoglou A."/>
            <person name="Kouvelis V.N."/>
            <person name="Butt T.M."/>
        </authorList>
    </citation>
    <scope>NUCLEOTIDE SEQUENCE [LARGE SCALE GENOMIC DNA]</scope>
    <source>
        <strain evidence="3 4">4556</strain>
    </source>
</reference>
<name>A0A7D5V4D0_9HYPO</name>
<organism evidence="3 4">
    <name type="scientific">Metarhizium brunneum</name>
    <dbReference type="NCBI Taxonomy" id="500148"/>
    <lineage>
        <taxon>Eukaryota</taxon>
        <taxon>Fungi</taxon>
        <taxon>Dikarya</taxon>
        <taxon>Ascomycota</taxon>
        <taxon>Pezizomycotina</taxon>
        <taxon>Sordariomycetes</taxon>
        <taxon>Hypocreomycetidae</taxon>
        <taxon>Hypocreales</taxon>
        <taxon>Clavicipitaceae</taxon>
        <taxon>Metarhizium</taxon>
    </lineage>
</organism>
<dbReference type="Pfam" id="PF22596">
    <property type="entry name" value="Scabin-like"/>
    <property type="match status" value="1"/>
</dbReference>
<feature type="domain" description="Pierisin-like" evidence="2">
    <location>
        <begin position="100"/>
        <end position="228"/>
    </location>
</feature>
<dbReference type="RefSeq" id="XP_014540268.1">
    <property type="nucleotide sequence ID" value="XM_014684782.1"/>
</dbReference>
<dbReference type="InterPro" id="IPR054695">
    <property type="entry name" value="Pierisin-like_dom"/>
</dbReference>
<proteinExistence type="predicted"/>
<keyword evidence="1" id="KW-0732">Signal</keyword>
<dbReference type="Gene3D" id="3.90.210.10">
    <property type="entry name" value="Heat-Labile Enterotoxin, subunit A"/>
    <property type="match status" value="1"/>
</dbReference>
<dbReference type="OrthoDB" id="4868762at2759"/>
<gene>
    <name evidence="3" type="ORF">G6M90_00g111960</name>
</gene>
<accession>A0A7D5V4D0</accession>
<evidence type="ECO:0000256" key="1">
    <source>
        <dbReference type="SAM" id="SignalP"/>
    </source>
</evidence>
<dbReference type="SUPFAM" id="SSF56399">
    <property type="entry name" value="ADP-ribosylation"/>
    <property type="match status" value="1"/>
</dbReference>
<keyword evidence="4" id="KW-1185">Reference proteome</keyword>
<evidence type="ECO:0000313" key="3">
    <source>
        <dbReference type="EMBL" id="QLI74590.1"/>
    </source>
</evidence>
<feature type="chain" id="PRO_5028893171" description="Pierisin-like domain-containing protein" evidence="1">
    <location>
        <begin position="19"/>
        <end position="378"/>
    </location>
</feature>
<evidence type="ECO:0000313" key="4">
    <source>
        <dbReference type="Proteomes" id="UP000510686"/>
    </source>
</evidence>
<protein>
    <recommendedName>
        <fullName evidence="2">Pierisin-like domain-containing protein</fullName>
    </recommendedName>
</protein>
<feature type="signal peptide" evidence="1">
    <location>
        <begin position="1"/>
        <end position="18"/>
    </location>
</feature>
<dbReference type="EMBL" id="CP058938">
    <property type="protein sequence ID" value="QLI74590.1"/>
    <property type="molecule type" value="Genomic_DNA"/>
</dbReference>
<dbReference type="Proteomes" id="UP000510686">
    <property type="component" value="Chromosome 7"/>
</dbReference>
<dbReference type="KEGG" id="mbrn:26246862"/>
<dbReference type="GeneID" id="26246862"/>
<dbReference type="AlphaFoldDB" id="A0A7D5V4D0"/>
<sequence>MKAHQWLAVFALSSLAAPEHTNLLPSQSNRVRNSGGFDIDPALSNKTALGIIPDNYDAVKRRDLVLRGDILKRQAPTSPSTMSADGASQIKVSGGKQGVLYHGDSRPPAEVFKSGFTPQGGDTNLQHHLSFTGNSAFTSVTRSPQSAERYAFGWTGAQKHKGYIYVIAPKDVPRGYWVPGIYPSDRVVINNQEFAVQGAVTGSSIVHAYEVPKRNPSDRSVTIKNENYVLKKSPGCLGLKSKPALCDPAKGENGRSGPKVSKSSRFRVAKSVGKSVAFMAVVPYARDLLNLLKQWDNPIGHAVKWFDDAITSLEEVIGGPQRKDIYGNELQGRIIDALKSISLDSVSGGTPCPCSEWTSTKALSSWRALLRARTTPRW</sequence>